<keyword evidence="1" id="KW-0812">Transmembrane</keyword>
<feature type="transmembrane region" description="Helical" evidence="1">
    <location>
        <begin position="103"/>
        <end position="126"/>
    </location>
</feature>
<reference evidence="2" key="1">
    <citation type="submission" date="2021-02" db="EMBL/GenBank/DDBJ databases">
        <title>First Annotated Genome of the Yellow-green Alga Tribonema minus.</title>
        <authorList>
            <person name="Mahan K.M."/>
        </authorList>
    </citation>
    <scope>NUCLEOTIDE SEQUENCE</scope>
    <source>
        <strain evidence="2">UTEX B ZZ1240</strain>
    </source>
</reference>
<dbReference type="AlphaFoldDB" id="A0A836C6Y5"/>
<dbReference type="EMBL" id="JAFCMP010000555">
    <property type="protein sequence ID" value="KAG5175014.1"/>
    <property type="molecule type" value="Genomic_DNA"/>
</dbReference>
<organism evidence="2 3">
    <name type="scientific">Tribonema minus</name>
    <dbReference type="NCBI Taxonomy" id="303371"/>
    <lineage>
        <taxon>Eukaryota</taxon>
        <taxon>Sar</taxon>
        <taxon>Stramenopiles</taxon>
        <taxon>Ochrophyta</taxon>
        <taxon>PX clade</taxon>
        <taxon>Xanthophyceae</taxon>
        <taxon>Tribonematales</taxon>
        <taxon>Tribonemataceae</taxon>
        <taxon>Tribonema</taxon>
    </lineage>
</organism>
<name>A0A836C6Y5_9STRA</name>
<keyword evidence="3" id="KW-1185">Reference proteome</keyword>
<evidence type="ECO:0000313" key="3">
    <source>
        <dbReference type="Proteomes" id="UP000664859"/>
    </source>
</evidence>
<evidence type="ECO:0000313" key="2">
    <source>
        <dbReference type="EMBL" id="KAG5175014.1"/>
    </source>
</evidence>
<sequence>VVYQIHTQFTRITGALLPQAYRTFLQWLSVINFDLCWTLPVGCIVDLNFYQRLLVSTLAPLGVVGLLFMPRASAAVLSRDSFSATLVAQRVKSKATRLASADLQLLLVFTFIIFSGVSTVVFQTFACEEFEATGASFLRADYSISCRTPEHKAYIAYAGFMIFVYPIGIPVLYGWVLRRHRTHTAMLHPVPASSPVTHASAFLRKAYHQRADYWECMECIRRISLTGSLVFIAPGTPSQYVAACALSFGAIVIYELVQPHRLRADTCLYTLGGVITWMTMYLAALTGGPAAAATVEGNALSERGAAAGVVLIVLNVLL</sequence>
<feature type="non-terminal residue" evidence="2">
    <location>
        <position position="318"/>
    </location>
</feature>
<feature type="transmembrane region" description="Helical" evidence="1">
    <location>
        <begin position="269"/>
        <end position="288"/>
    </location>
</feature>
<proteinExistence type="predicted"/>
<dbReference type="OrthoDB" id="5950997at2759"/>
<dbReference type="PANTHER" id="PTHR11319:SF35">
    <property type="entry name" value="OUTER MEMBRANE PROTEIN PMPC-RELATED"/>
    <property type="match status" value="1"/>
</dbReference>
<protein>
    <submittedName>
        <fullName evidence="2">Uncharacterized protein</fullName>
    </submittedName>
</protein>
<evidence type="ECO:0000256" key="1">
    <source>
        <dbReference type="SAM" id="Phobius"/>
    </source>
</evidence>
<keyword evidence="1" id="KW-0472">Membrane</keyword>
<feature type="non-terminal residue" evidence="2">
    <location>
        <position position="1"/>
    </location>
</feature>
<gene>
    <name evidence="2" type="ORF">JKP88DRAFT_154267</name>
</gene>
<accession>A0A836C6Y5</accession>
<keyword evidence="1" id="KW-1133">Transmembrane helix</keyword>
<feature type="transmembrane region" description="Helical" evidence="1">
    <location>
        <begin position="154"/>
        <end position="176"/>
    </location>
</feature>
<dbReference type="PANTHER" id="PTHR11319">
    <property type="entry name" value="G PROTEIN-COUPLED RECEPTOR-RELATED"/>
    <property type="match status" value="1"/>
</dbReference>
<comment type="caution">
    <text evidence="2">The sequence shown here is derived from an EMBL/GenBank/DDBJ whole genome shotgun (WGS) entry which is preliminary data.</text>
</comment>
<dbReference type="Proteomes" id="UP000664859">
    <property type="component" value="Unassembled WGS sequence"/>
</dbReference>